<dbReference type="GO" id="GO:0015074">
    <property type="term" value="P:DNA integration"/>
    <property type="evidence" value="ECO:0007669"/>
    <property type="project" value="InterPro"/>
</dbReference>
<evidence type="ECO:0000313" key="2">
    <source>
        <dbReference type="EMBL" id="GMF47051.1"/>
    </source>
</evidence>
<feature type="domain" description="Integrase catalytic" evidence="1">
    <location>
        <begin position="1"/>
        <end position="103"/>
    </location>
</feature>
<comment type="caution">
    <text evidence="2">The sequence shown here is derived from an EMBL/GenBank/DDBJ whole genome shotgun (WGS) entry which is preliminary data.</text>
</comment>
<organism evidence="2 3">
    <name type="scientific">Phytophthora fragariaefolia</name>
    <dbReference type="NCBI Taxonomy" id="1490495"/>
    <lineage>
        <taxon>Eukaryota</taxon>
        <taxon>Sar</taxon>
        <taxon>Stramenopiles</taxon>
        <taxon>Oomycota</taxon>
        <taxon>Peronosporomycetes</taxon>
        <taxon>Peronosporales</taxon>
        <taxon>Peronosporaceae</taxon>
        <taxon>Phytophthora</taxon>
    </lineage>
</organism>
<keyword evidence="3" id="KW-1185">Reference proteome</keyword>
<sequence length="131" mass="14640">MPQDIVSDSDTKFIAGLGSQGFEDIGTKLKMTVTYRAQGQTERTNYTLEEYLRCFVSPRQDNWDIHLANAEFDITAAVNSSIKMSRFEADLGYVPANPLSASPASKRRRLRGGQQQGVTFAEYQPAVLRQC</sequence>
<dbReference type="PANTHER" id="PTHR37984:SF15">
    <property type="entry name" value="INTEGRASE CATALYTIC DOMAIN-CONTAINING PROTEIN"/>
    <property type="match status" value="1"/>
</dbReference>
<evidence type="ECO:0000259" key="1">
    <source>
        <dbReference type="PROSITE" id="PS50994"/>
    </source>
</evidence>
<dbReference type="Gene3D" id="3.30.420.10">
    <property type="entry name" value="Ribonuclease H-like superfamily/Ribonuclease H"/>
    <property type="match status" value="1"/>
</dbReference>
<protein>
    <submittedName>
        <fullName evidence="2">Unnamed protein product</fullName>
    </submittedName>
</protein>
<dbReference type="InterPro" id="IPR001584">
    <property type="entry name" value="Integrase_cat-core"/>
</dbReference>
<accession>A0A9W6XWM5</accession>
<dbReference type="InterPro" id="IPR036397">
    <property type="entry name" value="RNaseH_sf"/>
</dbReference>
<dbReference type="EMBL" id="BSXT01002071">
    <property type="protein sequence ID" value="GMF47051.1"/>
    <property type="molecule type" value="Genomic_DNA"/>
</dbReference>
<dbReference type="PROSITE" id="PS50994">
    <property type="entry name" value="INTEGRASE"/>
    <property type="match status" value="1"/>
</dbReference>
<dbReference type="Proteomes" id="UP001165121">
    <property type="component" value="Unassembled WGS sequence"/>
</dbReference>
<dbReference type="InterPro" id="IPR050951">
    <property type="entry name" value="Retrovirus_Pol_polyprotein"/>
</dbReference>
<gene>
    <name evidence="2" type="ORF">Pfra01_001759200</name>
</gene>
<evidence type="ECO:0000313" key="3">
    <source>
        <dbReference type="Proteomes" id="UP001165121"/>
    </source>
</evidence>
<name>A0A9W6XWM5_9STRA</name>
<dbReference type="GO" id="GO:0003676">
    <property type="term" value="F:nucleic acid binding"/>
    <property type="evidence" value="ECO:0007669"/>
    <property type="project" value="InterPro"/>
</dbReference>
<proteinExistence type="predicted"/>
<reference evidence="2" key="1">
    <citation type="submission" date="2023-04" db="EMBL/GenBank/DDBJ databases">
        <title>Phytophthora fragariaefolia NBRC 109709.</title>
        <authorList>
            <person name="Ichikawa N."/>
            <person name="Sato H."/>
            <person name="Tonouchi N."/>
        </authorList>
    </citation>
    <scope>NUCLEOTIDE SEQUENCE</scope>
    <source>
        <strain evidence="2">NBRC 109709</strain>
    </source>
</reference>
<dbReference type="SUPFAM" id="SSF53098">
    <property type="entry name" value="Ribonuclease H-like"/>
    <property type="match status" value="1"/>
</dbReference>
<dbReference type="PANTHER" id="PTHR37984">
    <property type="entry name" value="PROTEIN CBG26694"/>
    <property type="match status" value="1"/>
</dbReference>
<dbReference type="AlphaFoldDB" id="A0A9W6XWM5"/>
<dbReference type="OrthoDB" id="122285at2759"/>
<dbReference type="InterPro" id="IPR012337">
    <property type="entry name" value="RNaseH-like_sf"/>
</dbReference>